<proteinExistence type="predicted"/>
<gene>
    <name evidence="1" type="ORF">LWI28_000361</name>
</gene>
<reference evidence="1" key="2">
    <citation type="submission" date="2023-02" db="EMBL/GenBank/DDBJ databases">
        <authorList>
            <person name="Swenson N.G."/>
            <person name="Wegrzyn J.L."/>
            <person name="Mcevoy S.L."/>
        </authorList>
    </citation>
    <scope>NUCLEOTIDE SEQUENCE</scope>
    <source>
        <strain evidence="1">91603</strain>
        <tissue evidence="1">Leaf</tissue>
    </source>
</reference>
<dbReference type="AlphaFoldDB" id="A0AAD5NRS9"/>
<reference evidence="1" key="1">
    <citation type="journal article" date="2022" name="Plant J.">
        <title>Strategies of tolerance reflected in two North American maple genomes.</title>
        <authorList>
            <person name="McEvoy S.L."/>
            <person name="Sezen U.U."/>
            <person name="Trouern-Trend A."/>
            <person name="McMahon S.M."/>
            <person name="Schaberg P.G."/>
            <person name="Yang J."/>
            <person name="Wegrzyn J.L."/>
            <person name="Swenson N.G."/>
        </authorList>
    </citation>
    <scope>NUCLEOTIDE SEQUENCE</scope>
    <source>
        <strain evidence="1">91603</strain>
    </source>
</reference>
<comment type="caution">
    <text evidence="1">The sequence shown here is derived from an EMBL/GenBank/DDBJ whole genome shotgun (WGS) entry which is preliminary data.</text>
</comment>
<dbReference type="EMBL" id="JAJSOW010000101">
    <property type="protein sequence ID" value="KAI9180021.1"/>
    <property type="molecule type" value="Genomic_DNA"/>
</dbReference>
<keyword evidence="2" id="KW-1185">Reference proteome</keyword>
<evidence type="ECO:0000313" key="1">
    <source>
        <dbReference type="EMBL" id="KAI9180021.1"/>
    </source>
</evidence>
<sequence>MKVDNVKKDGIVEKDINLIMRIDALKKERDEALKVGQELTRIVESQEEEFNRRMSKILIEMVRKDKKFQPLEEDLCTGVVRFIAPTLYGCLGFLVLGSWRKVRVVCGCVWVLDPHCSWIFSWLGASRFEENEELKLYQLPWIDSRCDTRRKSYFDVIRSRRRTAASFGKRTAGGDDLGRLLHEFEDEDLGMREPAILSSLLLIKKQPLTPSKVLVLGPDHEQEHALKPQMKIYMDSVSYQLLLPIPQLKHLKENLVSFWSVMEAIVPTVVK</sequence>
<accession>A0AAD5NRS9</accession>
<organism evidence="1 2">
    <name type="scientific">Acer negundo</name>
    <name type="common">Box elder</name>
    <dbReference type="NCBI Taxonomy" id="4023"/>
    <lineage>
        <taxon>Eukaryota</taxon>
        <taxon>Viridiplantae</taxon>
        <taxon>Streptophyta</taxon>
        <taxon>Embryophyta</taxon>
        <taxon>Tracheophyta</taxon>
        <taxon>Spermatophyta</taxon>
        <taxon>Magnoliopsida</taxon>
        <taxon>eudicotyledons</taxon>
        <taxon>Gunneridae</taxon>
        <taxon>Pentapetalae</taxon>
        <taxon>rosids</taxon>
        <taxon>malvids</taxon>
        <taxon>Sapindales</taxon>
        <taxon>Sapindaceae</taxon>
        <taxon>Hippocastanoideae</taxon>
        <taxon>Acereae</taxon>
        <taxon>Acer</taxon>
    </lineage>
</organism>
<evidence type="ECO:0000313" key="2">
    <source>
        <dbReference type="Proteomes" id="UP001064489"/>
    </source>
</evidence>
<dbReference type="Proteomes" id="UP001064489">
    <property type="component" value="Chromosome 4"/>
</dbReference>
<protein>
    <submittedName>
        <fullName evidence="1">Uncharacterized protein</fullName>
    </submittedName>
</protein>
<name>A0AAD5NRS9_ACENE</name>